<accession>A0A6B8VLU0</accession>
<evidence type="ECO:0000313" key="5">
    <source>
        <dbReference type="Proteomes" id="UP000427071"/>
    </source>
</evidence>
<dbReference type="PANTHER" id="PTHR30041">
    <property type="entry name" value="ARSENATE REDUCTASE"/>
    <property type="match status" value="1"/>
</dbReference>
<dbReference type="CDD" id="cd03034">
    <property type="entry name" value="ArsC_ArsC"/>
    <property type="match status" value="1"/>
</dbReference>
<dbReference type="InterPro" id="IPR036249">
    <property type="entry name" value="Thioredoxin-like_sf"/>
</dbReference>
<dbReference type="GO" id="GO:0008794">
    <property type="term" value="F:arsenate reductase (glutaredoxin) activity"/>
    <property type="evidence" value="ECO:0007669"/>
    <property type="project" value="UniProtKB-EC"/>
</dbReference>
<evidence type="ECO:0000256" key="2">
    <source>
        <dbReference type="ARBA" id="ARBA00023002"/>
    </source>
</evidence>
<dbReference type="NCBIfam" id="TIGR00014">
    <property type="entry name" value="arsC"/>
    <property type="match status" value="1"/>
</dbReference>
<comment type="similarity">
    <text evidence="1 3">Belongs to the ArsC family.</text>
</comment>
<evidence type="ECO:0000256" key="3">
    <source>
        <dbReference type="PROSITE-ProRule" id="PRU01282"/>
    </source>
</evidence>
<keyword evidence="5" id="KW-1185">Reference proteome</keyword>
<protein>
    <submittedName>
        <fullName evidence="4">Arsenate reductase</fullName>
        <ecNumber evidence="4">1.20.4.1</ecNumber>
    </submittedName>
</protein>
<dbReference type="AlphaFoldDB" id="A0A6B8VLU0"/>
<dbReference type="Pfam" id="PF03960">
    <property type="entry name" value="ArsC"/>
    <property type="match status" value="1"/>
</dbReference>
<dbReference type="InterPro" id="IPR006660">
    <property type="entry name" value="Arsenate_reductase-like"/>
</dbReference>
<dbReference type="Proteomes" id="UP000427071">
    <property type="component" value="Chromosome"/>
</dbReference>
<keyword evidence="2 4" id="KW-0560">Oxidoreductase</keyword>
<proteinExistence type="inferred from homology"/>
<sequence length="114" mass="12563">MKAVIYHNARCSKSRQACSYLAEKGVEAQVIKYLENPPSVTELRELLSTAGVTPHEAIRTNEAEYSELGLSPDTPAEELLAAMVAHPRLIQRPIVVTDKGVVIARPTELIDRIL</sequence>
<dbReference type="SUPFAM" id="SSF52833">
    <property type="entry name" value="Thioredoxin-like"/>
    <property type="match status" value="1"/>
</dbReference>
<evidence type="ECO:0000313" key="4">
    <source>
        <dbReference type="EMBL" id="QGU02414.1"/>
    </source>
</evidence>
<organism evidence="4 5">
    <name type="scientific">Corynebacterium kalinowskii</name>
    <dbReference type="NCBI Taxonomy" id="2675216"/>
    <lineage>
        <taxon>Bacteria</taxon>
        <taxon>Bacillati</taxon>
        <taxon>Actinomycetota</taxon>
        <taxon>Actinomycetes</taxon>
        <taxon>Mycobacteriales</taxon>
        <taxon>Corynebacteriaceae</taxon>
        <taxon>Corynebacterium</taxon>
    </lineage>
</organism>
<dbReference type="EC" id="1.20.4.1" evidence="4"/>
<dbReference type="RefSeq" id="WP_156192733.1">
    <property type="nucleotide sequence ID" value="NZ_CP046452.1"/>
</dbReference>
<reference evidence="5" key="1">
    <citation type="submission" date="2019-11" db="EMBL/GenBank/DDBJ databases">
        <title>Complete genome sequence of Corynebacterium kalinowskii 1959, a novel Corynebacterium species isolated from soil of a small paddock in Vilsendorf, Germany.</title>
        <authorList>
            <person name="Schaffert L."/>
            <person name="Ruwe M."/>
            <person name="Milse J."/>
            <person name="Hanuschka K."/>
            <person name="Ortseifen V."/>
            <person name="Droste J."/>
            <person name="Brandt D."/>
            <person name="Schlueter L."/>
            <person name="Kutter Y."/>
            <person name="Vinke S."/>
            <person name="Viehoefer P."/>
            <person name="Jacob L."/>
            <person name="Luebke N.-C."/>
            <person name="Schulte-Berndt E."/>
            <person name="Hain C."/>
            <person name="Linder M."/>
            <person name="Schmidt P."/>
            <person name="Wollenschlaeger L."/>
            <person name="Luttermann T."/>
            <person name="Thieme E."/>
            <person name="Hassa J."/>
            <person name="Haak M."/>
            <person name="Wittchen M."/>
            <person name="Mentz A."/>
            <person name="Persicke M."/>
            <person name="Busche T."/>
            <person name="Ruckert C."/>
        </authorList>
    </citation>
    <scope>NUCLEOTIDE SEQUENCE [LARGE SCALE GENOMIC DNA]</scope>
    <source>
        <strain evidence="5">1959</strain>
    </source>
</reference>
<dbReference type="PROSITE" id="PS51353">
    <property type="entry name" value="ARSC"/>
    <property type="match status" value="1"/>
</dbReference>
<gene>
    <name evidence="4" type="primary">arsC4</name>
    <name evidence="4" type="ORF">CKALI_07760</name>
</gene>
<dbReference type="InterPro" id="IPR006659">
    <property type="entry name" value="Arsenate_reductase"/>
</dbReference>
<dbReference type="EMBL" id="CP046452">
    <property type="protein sequence ID" value="QGU02414.1"/>
    <property type="molecule type" value="Genomic_DNA"/>
</dbReference>
<name>A0A6B8VLU0_9CORY</name>
<evidence type="ECO:0000256" key="1">
    <source>
        <dbReference type="ARBA" id="ARBA00007198"/>
    </source>
</evidence>
<dbReference type="PANTHER" id="PTHR30041:SF4">
    <property type="entry name" value="ARSENATE REDUCTASE"/>
    <property type="match status" value="1"/>
</dbReference>
<dbReference type="Gene3D" id="3.40.30.10">
    <property type="entry name" value="Glutaredoxin"/>
    <property type="match status" value="1"/>
</dbReference>
<dbReference type="KEGG" id="ckw:CKALI_07760"/>